<dbReference type="EMBL" id="JAABOQ010000001">
    <property type="protein sequence ID" value="NER16152.1"/>
    <property type="molecule type" value="Genomic_DNA"/>
</dbReference>
<dbReference type="InterPro" id="IPR036388">
    <property type="entry name" value="WH-like_DNA-bd_sf"/>
</dbReference>
<dbReference type="InterPro" id="IPR013324">
    <property type="entry name" value="RNA_pol_sigma_r3/r4-like"/>
</dbReference>
<proteinExistence type="inferred from homology"/>
<gene>
    <name evidence="7" type="ORF">GWK10_02965</name>
</gene>
<evidence type="ECO:0000256" key="4">
    <source>
        <dbReference type="ARBA" id="ARBA00023163"/>
    </source>
</evidence>
<organism evidence="7 8">
    <name type="scientific">Spongiivirga citrea</name>
    <dbReference type="NCBI Taxonomy" id="1481457"/>
    <lineage>
        <taxon>Bacteria</taxon>
        <taxon>Pseudomonadati</taxon>
        <taxon>Bacteroidota</taxon>
        <taxon>Flavobacteriia</taxon>
        <taxon>Flavobacteriales</taxon>
        <taxon>Flavobacteriaceae</taxon>
        <taxon>Spongiivirga</taxon>
    </lineage>
</organism>
<dbReference type="SUPFAM" id="SSF88946">
    <property type="entry name" value="Sigma2 domain of RNA polymerase sigma factors"/>
    <property type="match status" value="1"/>
</dbReference>
<dbReference type="Proteomes" id="UP000474296">
    <property type="component" value="Unassembled WGS sequence"/>
</dbReference>
<evidence type="ECO:0000256" key="2">
    <source>
        <dbReference type="ARBA" id="ARBA00023015"/>
    </source>
</evidence>
<dbReference type="GO" id="GO:0006352">
    <property type="term" value="P:DNA-templated transcription initiation"/>
    <property type="evidence" value="ECO:0007669"/>
    <property type="project" value="InterPro"/>
</dbReference>
<dbReference type="InterPro" id="IPR013325">
    <property type="entry name" value="RNA_pol_sigma_r2"/>
</dbReference>
<evidence type="ECO:0000313" key="7">
    <source>
        <dbReference type="EMBL" id="NER16152.1"/>
    </source>
</evidence>
<sequence length="151" mass="17639">MTNSKAIYRYIYYKCGDEDKANDVAQESFLKLWENCKKVASDKAKAFLYRVANNLFLNDVKSKKIALKYAKQSENVDNESPEYVLEEKEYKDKLERALARLTEAERTAFLMNRIDGKKYKEIAEMLDISVKAVEKRIHKALQKLRETIDGI</sequence>
<dbReference type="InterPro" id="IPR039425">
    <property type="entry name" value="RNA_pol_sigma-70-like"/>
</dbReference>
<dbReference type="InterPro" id="IPR013249">
    <property type="entry name" value="RNA_pol_sigma70_r4_t2"/>
</dbReference>
<keyword evidence="3" id="KW-0731">Sigma factor</keyword>
<name>A0A6M0CFE7_9FLAO</name>
<dbReference type="Gene3D" id="1.10.1740.10">
    <property type="match status" value="1"/>
</dbReference>
<keyword evidence="2" id="KW-0805">Transcription regulation</keyword>
<feature type="domain" description="RNA polymerase sigma-70 region 2" evidence="5">
    <location>
        <begin position="3"/>
        <end position="64"/>
    </location>
</feature>
<dbReference type="AlphaFoldDB" id="A0A6M0CFE7"/>
<dbReference type="GO" id="GO:0016987">
    <property type="term" value="F:sigma factor activity"/>
    <property type="evidence" value="ECO:0007669"/>
    <property type="project" value="UniProtKB-KW"/>
</dbReference>
<accession>A0A6M0CFE7</accession>
<dbReference type="PANTHER" id="PTHR43133:SF46">
    <property type="entry name" value="RNA POLYMERASE SIGMA-70 FACTOR ECF SUBFAMILY"/>
    <property type="match status" value="1"/>
</dbReference>
<evidence type="ECO:0000313" key="8">
    <source>
        <dbReference type="Proteomes" id="UP000474296"/>
    </source>
</evidence>
<keyword evidence="8" id="KW-1185">Reference proteome</keyword>
<dbReference type="Gene3D" id="1.10.10.10">
    <property type="entry name" value="Winged helix-like DNA-binding domain superfamily/Winged helix DNA-binding domain"/>
    <property type="match status" value="1"/>
</dbReference>
<dbReference type="InterPro" id="IPR007627">
    <property type="entry name" value="RNA_pol_sigma70_r2"/>
</dbReference>
<dbReference type="InterPro" id="IPR014284">
    <property type="entry name" value="RNA_pol_sigma-70_dom"/>
</dbReference>
<evidence type="ECO:0000256" key="3">
    <source>
        <dbReference type="ARBA" id="ARBA00023082"/>
    </source>
</evidence>
<dbReference type="Pfam" id="PF04542">
    <property type="entry name" value="Sigma70_r2"/>
    <property type="match status" value="1"/>
</dbReference>
<dbReference type="CDD" id="cd06171">
    <property type="entry name" value="Sigma70_r4"/>
    <property type="match status" value="1"/>
</dbReference>
<dbReference type="PANTHER" id="PTHR43133">
    <property type="entry name" value="RNA POLYMERASE ECF-TYPE SIGMA FACTO"/>
    <property type="match status" value="1"/>
</dbReference>
<dbReference type="GO" id="GO:0003677">
    <property type="term" value="F:DNA binding"/>
    <property type="evidence" value="ECO:0007669"/>
    <property type="project" value="InterPro"/>
</dbReference>
<reference evidence="7 8" key="1">
    <citation type="submission" date="2020-01" db="EMBL/GenBank/DDBJ databases">
        <title>Spongiivirga citrea KCTC 32990T.</title>
        <authorList>
            <person name="Wang G."/>
        </authorList>
    </citation>
    <scope>NUCLEOTIDE SEQUENCE [LARGE SCALE GENOMIC DNA]</scope>
    <source>
        <strain evidence="7 8">KCTC 32990</strain>
    </source>
</reference>
<dbReference type="Pfam" id="PF08281">
    <property type="entry name" value="Sigma70_r4_2"/>
    <property type="match status" value="1"/>
</dbReference>
<keyword evidence="4" id="KW-0804">Transcription</keyword>
<dbReference type="SUPFAM" id="SSF88659">
    <property type="entry name" value="Sigma3 and sigma4 domains of RNA polymerase sigma factors"/>
    <property type="match status" value="1"/>
</dbReference>
<dbReference type="NCBIfam" id="TIGR02937">
    <property type="entry name" value="sigma70-ECF"/>
    <property type="match status" value="1"/>
</dbReference>
<evidence type="ECO:0000259" key="6">
    <source>
        <dbReference type="Pfam" id="PF08281"/>
    </source>
</evidence>
<evidence type="ECO:0000256" key="1">
    <source>
        <dbReference type="ARBA" id="ARBA00010641"/>
    </source>
</evidence>
<protein>
    <submittedName>
        <fullName evidence="7">Sigma-70 family RNA polymerase sigma factor</fullName>
    </submittedName>
</protein>
<feature type="domain" description="RNA polymerase sigma factor 70 region 4 type 2" evidence="6">
    <location>
        <begin position="92"/>
        <end position="144"/>
    </location>
</feature>
<comment type="caution">
    <text evidence="7">The sequence shown here is derived from an EMBL/GenBank/DDBJ whole genome shotgun (WGS) entry which is preliminary data.</text>
</comment>
<evidence type="ECO:0000259" key="5">
    <source>
        <dbReference type="Pfam" id="PF04542"/>
    </source>
</evidence>
<comment type="similarity">
    <text evidence="1">Belongs to the sigma-70 factor family. ECF subfamily.</text>
</comment>